<evidence type="ECO:0000313" key="2">
    <source>
        <dbReference type="Proteomes" id="UP000230093"/>
    </source>
</evidence>
<dbReference type="EMBL" id="PEZT01000012">
    <property type="protein sequence ID" value="PIS09304.1"/>
    <property type="molecule type" value="Genomic_DNA"/>
</dbReference>
<organism evidence="1 2">
    <name type="scientific">Candidatus Beckwithbacteria bacterium CG10_big_fil_rev_8_21_14_0_10_34_10</name>
    <dbReference type="NCBI Taxonomy" id="1974495"/>
    <lineage>
        <taxon>Bacteria</taxon>
        <taxon>Candidatus Beckwithiibacteriota</taxon>
    </lineage>
</organism>
<dbReference type="Proteomes" id="UP000230093">
    <property type="component" value="Unassembled WGS sequence"/>
</dbReference>
<reference evidence="2" key="1">
    <citation type="submission" date="2017-09" db="EMBL/GenBank/DDBJ databases">
        <title>Depth-based differentiation of microbial function through sediment-hosted aquifers and enrichment of novel symbionts in the deep terrestrial subsurface.</title>
        <authorList>
            <person name="Probst A.J."/>
            <person name="Ladd B."/>
            <person name="Jarett J.K."/>
            <person name="Geller-Mcgrath D.E."/>
            <person name="Sieber C.M.K."/>
            <person name="Emerson J.B."/>
            <person name="Anantharaman K."/>
            <person name="Thomas B.C."/>
            <person name="Malmstrom R."/>
            <person name="Stieglmeier M."/>
            <person name="Klingl A."/>
            <person name="Woyke T."/>
            <person name="Ryan C.M."/>
            <person name="Banfield J.F."/>
        </authorList>
    </citation>
    <scope>NUCLEOTIDE SEQUENCE [LARGE SCALE GENOMIC DNA]</scope>
</reference>
<name>A0A2H0W9F9_9BACT</name>
<proteinExistence type="predicted"/>
<protein>
    <submittedName>
        <fullName evidence="1">Uncharacterized protein</fullName>
    </submittedName>
</protein>
<accession>A0A2H0W9F9</accession>
<dbReference type="AlphaFoldDB" id="A0A2H0W9F9"/>
<evidence type="ECO:0000313" key="1">
    <source>
        <dbReference type="EMBL" id="PIS09304.1"/>
    </source>
</evidence>
<sequence length="169" mass="17675">MKNKLVLIFGLILVLTLSGLGYFLVVNPGKLGEIFVIGDPDEEPYPNECPEECSGSSDCAGCGENWYCRGGMCLPEPSPSPSLTPGMCGSLYICNGTYKYTCNAPTGVTAKAQVSGNSYNGGPCCITCRNGTECLEKASCDGSCTGEGGCTIKKLDCACLNTSNSCERL</sequence>
<comment type="caution">
    <text evidence="1">The sequence shown here is derived from an EMBL/GenBank/DDBJ whole genome shotgun (WGS) entry which is preliminary data.</text>
</comment>
<gene>
    <name evidence="1" type="ORF">COT75_02245</name>
</gene>